<dbReference type="SMART" id="SM00448">
    <property type="entry name" value="REC"/>
    <property type="match status" value="1"/>
</dbReference>
<dbReference type="PANTHER" id="PTHR48111">
    <property type="entry name" value="REGULATOR OF RPOS"/>
    <property type="match status" value="1"/>
</dbReference>
<dbReference type="InterPro" id="IPR011006">
    <property type="entry name" value="CheY-like_superfamily"/>
</dbReference>
<reference evidence="6 7" key="1">
    <citation type="submission" date="2023-11" db="EMBL/GenBank/DDBJ databases">
        <title>Arctic aerobic anoxygenic photoheterotroph Sediminicoccus rosea KRV36 adapts its photosynthesis to long days of polar summer.</title>
        <authorList>
            <person name="Tomasch J."/>
            <person name="Kopejtka K."/>
            <person name="Bily T."/>
            <person name="Gardiner A.T."/>
            <person name="Gardian Z."/>
            <person name="Shivaramu S."/>
            <person name="Koblizek M."/>
            <person name="Engelhardt F."/>
            <person name="Kaftan D."/>
        </authorList>
    </citation>
    <scope>NUCLEOTIDE SEQUENCE [LARGE SCALE GENOMIC DNA]</scope>
    <source>
        <strain evidence="6 7">R-30</strain>
    </source>
</reference>
<dbReference type="InterPro" id="IPR036388">
    <property type="entry name" value="WH-like_DNA-bd_sf"/>
</dbReference>
<dbReference type="RefSeq" id="WP_318650001.1">
    <property type="nucleotide sequence ID" value="NZ_CP137852.1"/>
</dbReference>
<dbReference type="Pfam" id="PF00486">
    <property type="entry name" value="Trans_reg_C"/>
    <property type="match status" value="1"/>
</dbReference>
<evidence type="ECO:0000313" key="7">
    <source>
        <dbReference type="Proteomes" id="UP001305521"/>
    </source>
</evidence>
<dbReference type="Pfam" id="PF00072">
    <property type="entry name" value="Response_reg"/>
    <property type="match status" value="1"/>
</dbReference>
<dbReference type="CDD" id="cd00383">
    <property type="entry name" value="trans_reg_C"/>
    <property type="match status" value="1"/>
</dbReference>
<dbReference type="EMBL" id="CP137852">
    <property type="protein sequence ID" value="WPB86024.1"/>
    <property type="molecule type" value="Genomic_DNA"/>
</dbReference>
<dbReference type="Gene3D" id="3.40.50.2300">
    <property type="match status" value="1"/>
</dbReference>
<keyword evidence="7" id="KW-1185">Reference proteome</keyword>
<feature type="DNA-binding region" description="OmpR/PhoB-type" evidence="3">
    <location>
        <begin position="123"/>
        <end position="218"/>
    </location>
</feature>
<evidence type="ECO:0000256" key="3">
    <source>
        <dbReference type="PROSITE-ProRule" id="PRU01091"/>
    </source>
</evidence>
<evidence type="ECO:0000256" key="1">
    <source>
        <dbReference type="ARBA" id="ARBA00023125"/>
    </source>
</evidence>
<dbReference type="SMART" id="SM00862">
    <property type="entry name" value="Trans_reg_C"/>
    <property type="match status" value="1"/>
</dbReference>
<keyword evidence="2" id="KW-0597">Phosphoprotein</keyword>
<gene>
    <name evidence="6" type="ORF">R9Z33_03945</name>
</gene>
<evidence type="ECO:0000259" key="5">
    <source>
        <dbReference type="PROSITE" id="PS51755"/>
    </source>
</evidence>
<name>A0ABZ0PJW5_9PROT</name>
<protein>
    <submittedName>
        <fullName evidence="6">Response regulator transcription factor</fullName>
    </submittedName>
</protein>
<dbReference type="Proteomes" id="UP001305521">
    <property type="component" value="Chromosome"/>
</dbReference>
<dbReference type="SUPFAM" id="SSF52172">
    <property type="entry name" value="CheY-like"/>
    <property type="match status" value="1"/>
</dbReference>
<evidence type="ECO:0000313" key="6">
    <source>
        <dbReference type="EMBL" id="WPB86024.1"/>
    </source>
</evidence>
<dbReference type="InterPro" id="IPR016032">
    <property type="entry name" value="Sig_transdc_resp-reg_C-effctor"/>
</dbReference>
<feature type="modified residue" description="4-aspartylphosphate" evidence="2">
    <location>
        <position position="51"/>
    </location>
</feature>
<accession>A0ABZ0PJW5</accession>
<evidence type="ECO:0000259" key="4">
    <source>
        <dbReference type="PROSITE" id="PS50110"/>
    </source>
</evidence>
<keyword evidence="1 3" id="KW-0238">DNA-binding</keyword>
<dbReference type="InterPro" id="IPR001789">
    <property type="entry name" value="Sig_transdc_resp-reg_receiver"/>
</dbReference>
<dbReference type="PROSITE" id="PS50110">
    <property type="entry name" value="RESPONSE_REGULATORY"/>
    <property type="match status" value="1"/>
</dbReference>
<dbReference type="PROSITE" id="PS51755">
    <property type="entry name" value="OMPR_PHOB"/>
    <property type="match status" value="1"/>
</dbReference>
<feature type="domain" description="OmpR/PhoB-type" evidence="5">
    <location>
        <begin position="123"/>
        <end position="218"/>
    </location>
</feature>
<dbReference type="PANTHER" id="PTHR48111:SF36">
    <property type="entry name" value="TRANSCRIPTIONAL REGULATORY PROTEIN CUTR"/>
    <property type="match status" value="1"/>
</dbReference>
<dbReference type="InterPro" id="IPR001867">
    <property type="entry name" value="OmpR/PhoB-type_DNA-bd"/>
</dbReference>
<dbReference type="Gene3D" id="6.10.250.690">
    <property type="match status" value="1"/>
</dbReference>
<sequence length="218" mass="23613">MRILLLEDDPGLGRGVAEYLRLSGHQVAWATRIAQAEDELHGFLPELLLLDLSLPDGSGLDFLGALRRHGDQRPAIILTARDQVRDRIAGLNTGADDYLVKPFDLAELGARIASVARRTLGPPRTTCHAGAVSLDLAEGHAVVAGQPVQMTGREMAVLALLARRPGHAVTRASIEEALRDLGGDFESNAVEVYVGRIRRKLGHDAIETLRGIGYRLRP</sequence>
<dbReference type="Gene3D" id="1.10.10.10">
    <property type="entry name" value="Winged helix-like DNA-binding domain superfamily/Winged helix DNA-binding domain"/>
    <property type="match status" value="1"/>
</dbReference>
<dbReference type="InterPro" id="IPR039420">
    <property type="entry name" value="WalR-like"/>
</dbReference>
<evidence type="ECO:0000256" key="2">
    <source>
        <dbReference type="PROSITE-ProRule" id="PRU00169"/>
    </source>
</evidence>
<organism evidence="6 7">
    <name type="scientific">Sediminicoccus rosea</name>
    <dbReference type="NCBI Taxonomy" id="1225128"/>
    <lineage>
        <taxon>Bacteria</taxon>
        <taxon>Pseudomonadati</taxon>
        <taxon>Pseudomonadota</taxon>
        <taxon>Alphaproteobacteria</taxon>
        <taxon>Acetobacterales</taxon>
        <taxon>Roseomonadaceae</taxon>
        <taxon>Sediminicoccus</taxon>
    </lineage>
</organism>
<feature type="domain" description="Response regulatory" evidence="4">
    <location>
        <begin position="2"/>
        <end position="116"/>
    </location>
</feature>
<dbReference type="SUPFAM" id="SSF46894">
    <property type="entry name" value="C-terminal effector domain of the bipartite response regulators"/>
    <property type="match status" value="1"/>
</dbReference>
<proteinExistence type="predicted"/>